<name>A0A4Q5LK93_9SPHI</name>
<organism evidence="3 4">
    <name type="scientific">Mucilaginibacter terrigena</name>
    <dbReference type="NCBI Taxonomy" id="2492395"/>
    <lineage>
        <taxon>Bacteria</taxon>
        <taxon>Pseudomonadati</taxon>
        <taxon>Bacteroidota</taxon>
        <taxon>Sphingobacteriia</taxon>
        <taxon>Sphingobacteriales</taxon>
        <taxon>Sphingobacteriaceae</taxon>
        <taxon>Mucilaginibacter</taxon>
    </lineage>
</organism>
<dbReference type="AlphaFoldDB" id="A0A4Q5LK93"/>
<comment type="caution">
    <text evidence="3">The sequence shown here is derived from an EMBL/GenBank/DDBJ whole genome shotgun (WGS) entry which is preliminary data.</text>
</comment>
<dbReference type="OrthoDB" id="9792011at2"/>
<dbReference type="Pfam" id="PF14344">
    <property type="entry name" value="DUF4397"/>
    <property type="match status" value="1"/>
</dbReference>
<accession>A0A4Q5LK93</accession>
<dbReference type="EMBL" id="SEWG01000004">
    <property type="protein sequence ID" value="RYU89998.1"/>
    <property type="molecule type" value="Genomic_DNA"/>
</dbReference>
<sequence>MMKLKILVFIAFTGLVGLAACKKGDDAPIATKTTLINFINASTDTLNFYVNGTRLNTLSSSYPIASTGYIQTPLGEQNYQVKKMGSPTALFDLPLPVNSANIYSFFVTDGTLENTFTTADSLYTLPDSVTTIRFAHTSPNLGDVDVTVGDTVKFNARAFKTATIFLAVNPGVKRIRVYKAGTSDLLSDEQRTLQPRRAYTLFTKGTLTAAGSTASGTGLIINK</sequence>
<evidence type="ECO:0000313" key="3">
    <source>
        <dbReference type="EMBL" id="RYU89998.1"/>
    </source>
</evidence>
<dbReference type="PROSITE" id="PS51257">
    <property type="entry name" value="PROKAR_LIPOPROTEIN"/>
    <property type="match status" value="1"/>
</dbReference>
<evidence type="ECO:0000256" key="1">
    <source>
        <dbReference type="SAM" id="SignalP"/>
    </source>
</evidence>
<evidence type="ECO:0000259" key="2">
    <source>
        <dbReference type="Pfam" id="PF14344"/>
    </source>
</evidence>
<reference evidence="3 4" key="1">
    <citation type="submission" date="2019-02" db="EMBL/GenBank/DDBJ databases">
        <title>Bacterial novel species Mucilaginibacter sp. 17JY9-4 isolated from soil.</title>
        <authorList>
            <person name="Jung H.-Y."/>
        </authorList>
    </citation>
    <scope>NUCLEOTIDE SEQUENCE [LARGE SCALE GENOMIC DNA]</scope>
    <source>
        <strain evidence="3 4">17JY9-4</strain>
    </source>
</reference>
<keyword evidence="1" id="KW-0732">Signal</keyword>
<evidence type="ECO:0000313" key="4">
    <source>
        <dbReference type="Proteomes" id="UP000293331"/>
    </source>
</evidence>
<feature type="signal peptide" evidence="1">
    <location>
        <begin position="1"/>
        <end position="19"/>
    </location>
</feature>
<feature type="domain" description="DUF4397" evidence="2">
    <location>
        <begin position="35"/>
        <end position="147"/>
    </location>
</feature>
<dbReference type="InterPro" id="IPR025510">
    <property type="entry name" value="DUF4397"/>
</dbReference>
<feature type="chain" id="PRO_5020806858" evidence="1">
    <location>
        <begin position="20"/>
        <end position="223"/>
    </location>
</feature>
<dbReference type="RefSeq" id="WP_129876656.1">
    <property type="nucleotide sequence ID" value="NZ_SEWG01000004.1"/>
</dbReference>
<keyword evidence="4" id="KW-1185">Reference proteome</keyword>
<protein>
    <submittedName>
        <fullName evidence="3">DUF4397 domain-containing protein</fullName>
    </submittedName>
</protein>
<gene>
    <name evidence="3" type="ORF">EWM62_10660</name>
</gene>
<proteinExistence type="predicted"/>
<dbReference type="Proteomes" id="UP000293331">
    <property type="component" value="Unassembled WGS sequence"/>
</dbReference>